<keyword evidence="10" id="KW-1185">Reference proteome</keyword>
<dbReference type="KEGG" id="spu:589934"/>
<feature type="compositionally biased region" description="Basic and acidic residues" evidence="7">
    <location>
        <begin position="248"/>
        <end position="257"/>
    </location>
</feature>
<feature type="region of interest" description="Disordered" evidence="7">
    <location>
        <begin position="365"/>
        <end position="403"/>
    </location>
</feature>
<dbReference type="CDD" id="cd01857">
    <property type="entry name" value="HSR1_MMR1"/>
    <property type="match status" value="1"/>
</dbReference>
<evidence type="ECO:0000256" key="3">
    <source>
        <dbReference type="ARBA" id="ARBA00022741"/>
    </source>
</evidence>
<dbReference type="GO" id="GO:0005525">
    <property type="term" value="F:GTP binding"/>
    <property type="evidence" value="ECO:0007669"/>
    <property type="project" value="UniProtKB-KW"/>
</dbReference>
<evidence type="ECO:0000313" key="10">
    <source>
        <dbReference type="Proteomes" id="UP000007110"/>
    </source>
</evidence>
<dbReference type="InterPro" id="IPR027417">
    <property type="entry name" value="P-loop_NTPase"/>
</dbReference>
<feature type="compositionally biased region" description="Basic residues" evidence="7">
    <location>
        <begin position="687"/>
        <end position="701"/>
    </location>
</feature>
<accession>A0A7M7P068</accession>
<feature type="domain" description="CP-type G" evidence="8">
    <location>
        <begin position="162"/>
        <end position="489"/>
    </location>
</feature>
<comment type="subcellular location">
    <subcellularLocation>
        <location evidence="1">Cytoplasm</location>
    </subcellularLocation>
</comment>
<evidence type="ECO:0000256" key="4">
    <source>
        <dbReference type="ARBA" id="ARBA00022801"/>
    </source>
</evidence>
<dbReference type="EnsemblMetazoa" id="XM_030987340">
    <property type="protein sequence ID" value="XP_030843200"/>
    <property type="gene ID" value="LOC589934"/>
</dbReference>
<evidence type="ECO:0000313" key="9">
    <source>
        <dbReference type="EnsemblMetazoa" id="XP_030843200"/>
    </source>
</evidence>
<feature type="compositionally biased region" description="Acidic residues" evidence="7">
    <location>
        <begin position="260"/>
        <end position="282"/>
    </location>
</feature>
<dbReference type="GeneID" id="589934"/>
<feature type="compositionally biased region" description="Polar residues" evidence="7">
    <location>
        <begin position="393"/>
        <end position="403"/>
    </location>
</feature>
<feature type="region of interest" description="Disordered" evidence="7">
    <location>
        <begin position="299"/>
        <end position="353"/>
    </location>
</feature>
<keyword evidence="5" id="KW-0342">GTP-binding</keyword>
<feature type="region of interest" description="Disordered" evidence="7">
    <location>
        <begin position="248"/>
        <end position="284"/>
    </location>
</feature>
<dbReference type="Pfam" id="PF01926">
    <property type="entry name" value="MMR_HSR1"/>
    <property type="match status" value="1"/>
</dbReference>
<evidence type="ECO:0000256" key="7">
    <source>
        <dbReference type="SAM" id="MobiDB-lite"/>
    </source>
</evidence>
<evidence type="ECO:0000256" key="2">
    <source>
        <dbReference type="ARBA" id="ARBA00022490"/>
    </source>
</evidence>
<feature type="compositionally biased region" description="Polar residues" evidence="7">
    <location>
        <begin position="1"/>
        <end position="10"/>
    </location>
</feature>
<keyword evidence="4" id="KW-0378">Hydrolase</keyword>
<dbReference type="PANTHER" id="PTHR45709:SF2">
    <property type="entry name" value="LARGE SUBUNIT GTPASE 1 HOMOLOG"/>
    <property type="match status" value="1"/>
</dbReference>
<dbReference type="CTD" id="55341"/>
<dbReference type="GO" id="GO:0005829">
    <property type="term" value="C:cytosol"/>
    <property type="evidence" value="ECO:0000318"/>
    <property type="project" value="GO_Central"/>
</dbReference>
<sequence>MGKKQGTSSLGKGILKDRSKSSKSCKVNDSWLHTSELEDGYDWNRINLRSVTEQSNLEDFLETAELAGTEFTAERLNVKVIDPGQYTGLPSARESIEITKAQKENISFLQIPRRPKWDSTTSAEQLNQMEKDAFLEWRRSFSILQEKDHIVLTPFERNLDFWRQLWRVIERSDVIVQIVDARNPLLFRCLDLEKYVKEVSSNKENIVLISKADLLTQAQREKWAEYFAKQSIRVAFWSAVTEAERLEEKEAREREAAMEGCEDDDDSDDDSEEEDDEDCEDEVSQRLALNAGLPSSMEGMVVSSEEQSNTQTSQSGDSRANEEDESDVRKEEDAVCSETSEMSSSLRMEESGMDVASSRCIHDDQMEEDEVDESRTMHAASSGAGDGLEASCAPSSQDGEVHNTSHLLNGEELLAFLREVHHGRSKVIDDILTVGMVGYPNVGKSSTINALLREKKVPVSATPGRTKHFQTLFVEPTLCLCDCPGLVMPSFVSTKADMYLNGILPIDQMRDYNPPVSLMCQRVSREVLELTYGMNLIKPGEGEDPDRPPTALEFLNAHAYVRGYMTQKGVPDSFRSARIVLKDYVKGKVLYSIPPPDLSPEEFGSMHFPSMEVGEVKAGSRPKKSANKPMITAEGQTVKRSASKKVDDSFFSKPSVAHTKAMPPRAAMVGDAAAAVAGVRYLGKPWKKQKRGKKEKLRKVYGHLDEK</sequence>
<keyword evidence="3" id="KW-0547">Nucleotide-binding</keyword>
<dbReference type="PANTHER" id="PTHR45709">
    <property type="entry name" value="LARGE SUBUNIT GTPASE 1 HOMOLOG-RELATED"/>
    <property type="match status" value="1"/>
</dbReference>
<dbReference type="InParanoid" id="A0A7M7P068"/>
<dbReference type="OrthoDB" id="61815at2759"/>
<organism evidence="9 10">
    <name type="scientific">Strongylocentrotus purpuratus</name>
    <name type="common">Purple sea urchin</name>
    <dbReference type="NCBI Taxonomy" id="7668"/>
    <lineage>
        <taxon>Eukaryota</taxon>
        <taxon>Metazoa</taxon>
        <taxon>Echinodermata</taxon>
        <taxon>Eleutherozoa</taxon>
        <taxon>Echinozoa</taxon>
        <taxon>Echinoidea</taxon>
        <taxon>Euechinoidea</taxon>
        <taxon>Echinacea</taxon>
        <taxon>Camarodonta</taxon>
        <taxon>Echinidea</taxon>
        <taxon>Strongylocentrotidae</taxon>
        <taxon>Strongylocentrotus</taxon>
    </lineage>
</organism>
<reference evidence="10" key="1">
    <citation type="submission" date="2015-02" db="EMBL/GenBank/DDBJ databases">
        <title>Genome sequencing for Strongylocentrotus purpuratus.</title>
        <authorList>
            <person name="Murali S."/>
            <person name="Liu Y."/>
            <person name="Vee V."/>
            <person name="English A."/>
            <person name="Wang M."/>
            <person name="Skinner E."/>
            <person name="Han Y."/>
            <person name="Muzny D.M."/>
            <person name="Worley K.C."/>
            <person name="Gibbs R.A."/>
        </authorList>
    </citation>
    <scope>NUCLEOTIDE SEQUENCE</scope>
</reference>
<evidence type="ECO:0000256" key="1">
    <source>
        <dbReference type="ARBA" id="ARBA00004496"/>
    </source>
</evidence>
<feature type="compositionally biased region" description="Low complexity" evidence="7">
    <location>
        <begin position="337"/>
        <end position="346"/>
    </location>
</feature>
<dbReference type="SUPFAM" id="SSF52540">
    <property type="entry name" value="P-loop containing nucleoside triphosphate hydrolases"/>
    <property type="match status" value="1"/>
</dbReference>
<dbReference type="Proteomes" id="UP000007110">
    <property type="component" value="Unassembled WGS sequence"/>
</dbReference>
<reference evidence="9" key="2">
    <citation type="submission" date="2021-01" db="UniProtKB">
        <authorList>
            <consortium name="EnsemblMetazoa"/>
        </authorList>
    </citation>
    <scope>IDENTIFICATION</scope>
</reference>
<dbReference type="AlphaFoldDB" id="A0A7M7P068"/>
<feature type="region of interest" description="Disordered" evidence="7">
    <location>
        <begin position="687"/>
        <end position="707"/>
    </location>
</feature>
<dbReference type="InterPro" id="IPR043358">
    <property type="entry name" value="GNL1-like"/>
</dbReference>
<dbReference type="RefSeq" id="XP_030843200.1">
    <property type="nucleotide sequence ID" value="XM_030987340.1"/>
</dbReference>
<keyword evidence="2" id="KW-0963">Cytoplasm</keyword>
<dbReference type="GO" id="GO:0000054">
    <property type="term" value="P:ribosomal subunit export from nucleus"/>
    <property type="evidence" value="ECO:0000318"/>
    <property type="project" value="GO_Central"/>
</dbReference>
<evidence type="ECO:0000256" key="5">
    <source>
        <dbReference type="ARBA" id="ARBA00023134"/>
    </source>
</evidence>
<dbReference type="OMA" id="VNKADMM"/>
<dbReference type="GO" id="GO:0003924">
    <property type="term" value="F:GTPase activity"/>
    <property type="evidence" value="ECO:0000318"/>
    <property type="project" value="GO_Central"/>
</dbReference>
<dbReference type="InterPro" id="IPR006073">
    <property type="entry name" value="GTP-bd"/>
</dbReference>
<feature type="compositionally biased region" description="Low complexity" evidence="7">
    <location>
        <begin position="299"/>
        <end position="315"/>
    </location>
</feature>
<dbReference type="FunFam" id="3.40.50.300:FF:002533">
    <property type="entry name" value="Large subunit GTPase 1"/>
    <property type="match status" value="1"/>
</dbReference>
<dbReference type="Gene3D" id="3.40.50.300">
    <property type="entry name" value="P-loop containing nucleotide triphosphate hydrolases"/>
    <property type="match status" value="2"/>
</dbReference>
<evidence type="ECO:0000256" key="6">
    <source>
        <dbReference type="ARBA" id="ARBA00040145"/>
    </source>
</evidence>
<dbReference type="PROSITE" id="PS51721">
    <property type="entry name" value="G_CP"/>
    <property type="match status" value="1"/>
</dbReference>
<protein>
    <recommendedName>
        <fullName evidence="6">Large subunit GTPase 1 homolog</fullName>
    </recommendedName>
</protein>
<dbReference type="InterPro" id="IPR030378">
    <property type="entry name" value="G_CP_dom"/>
</dbReference>
<dbReference type="FunCoup" id="A0A7M7P068">
    <property type="interactions" value="2174"/>
</dbReference>
<feature type="region of interest" description="Disordered" evidence="7">
    <location>
        <begin position="1"/>
        <end position="21"/>
    </location>
</feature>
<evidence type="ECO:0000259" key="8">
    <source>
        <dbReference type="PROSITE" id="PS51721"/>
    </source>
</evidence>
<proteinExistence type="predicted"/>
<name>A0A7M7P068_STRPU</name>